<evidence type="ECO:0000313" key="8">
    <source>
        <dbReference type="EMBL" id="KAB0803013.1"/>
    </source>
</evidence>
<dbReference type="AlphaFoldDB" id="A0A5N4B0D7"/>
<reference evidence="8 9" key="1">
    <citation type="journal article" date="2018" name="Elife">
        <title>Firefly genomes illuminate parallel origins of bioluminescence in beetles.</title>
        <authorList>
            <person name="Fallon T.R."/>
            <person name="Lower S.E."/>
            <person name="Chang C.H."/>
            <person name="Bessho-Uehara M."/>
            <person name="Martin G.J."/>
            <person name="Bewick A.J."/>
            <person name="Behringer M."/>
            <person name="Debat H.J."/>
            <person name="Wong I."/>
            <person name="Day J.C."/>
            <person name="Suvorov A."/>
            <person name="Silva C.J."/>
            <person name="Stanger-Hall K.F."/>
            <person name="Hall D.W."/>
            <person name="Schmitz R.J."/>
            <person name="Nelson D.R."/>
            <person name="Lewis S.M."/>
            <person name="Shigenobu S."/>
            <person name="Bybee S.M."/>
            <person name="Larracuente A.M."/>
            <person name="Oba Y."/>
            <person name="Weng J.K."/>
        </authorList>
    </citation>
    <scope>NUCLEOTIDE SEQUENCE [LARGE SCALE GENOMIC DNA]</scope>
    <source>
        <strain evidence="8">1611_PpyrPB1</strain>
        <tissue evidence="8">Whole body</tissue>
    </source>
</reference>
<keyword evidence="9" id="KW-1185">Reference proteome</keyword>
<dbReference type="GO" id="GO:0006508">
    <property type="term" value="P:proteolysis"/>
    <property type="evidence" value="ECO:0007669"/>
    <property type="project" value="UniProtKB-KW"/>
</dbReference>
<evidence type="ECO:0000259" key="7">
    <source>
        <dbReference type="PROSITE" id="PS50240"/>
    </source>
</evidence>
<evidence type="ECO:0000256" key="5">
    <source>
        <dbReference type="RuleBase" id="RU363034"/>
    </source>
</evidence>
<dbReference type="Proteomes" id="UP000327044">
    <property type="component" value="Unassembled WGS sequence"/>
</dbReference>
<dbReference type="SUPFAM" id="SSF50494">
    <property type="entry name" value="Trypsin-like serine proteases"/>
    <property type="match status" value="1"/>
</dbReference>
<evidence type="ECO:0000313" key="9">
    <source>
        <dbReference type="Proteomes" id="UP000327044"/>
    </source>
</evidence>
<dbReference type="CDD" id="cd00190">
    <property type="entry name" value="Tryp_SPc"/>
    <property type="match status" value="1"/>
</dbReference>
<dbReference type="FunCoup" id="A0A5N4B0D7">
    <property type="interactions" value="4"/>
</dbReference>
<dbReference type="PANTHER" id="PTHR24252">
    <property type="entry name" value="ACROSIN-RELATED"/>
    <property type="match status" value="1"/>
</dbReference>
<dbReference type="SMART" id="SM00020">
    <property type="entry name" value="Tryp_SPc"/>
    <property type="match status" value="1"/>
</dbReference>
<keyword evidence="2 5" id="KW-0378">Hydrolase</keyword>
<organism evidence="8 9">
    <name type="scientific">Photinus pyralis</name>
    <name type="common">Common eastern firefly</name>
    <name type="synonym">Lampyris pyralis</name>
    <dbReference type="NCBI Taxonomy" id="7054"/>
    <lineage>
        <taxon>Eukaryota</taxon>
        <taxon>Metazoa</taxon>
        <taxon>Ecdysozoa</taxon>
        <taxon>Arthropoda</taxon>
        <taxon>Hexapoda</taxon>
        <taxon>Insecta</taxon>
        <taxon>Pterygota</taxon>
        <taxon>Neoptera</taxon>
        <taxon>Endopterygota</taxon>
        <taxon>Coleoptera</taxon>
        <taxon>Polyphaga</taxon>
        <taxon>Elateriformia</taxon>
        <taxon>Elateroidea</taxon>
        <taxon>Lampyridae</taxon>
        <taxon>Lampyrinae</taxon>
        <taxon>Photinus</taxon>
    </lineage>
</organism>
<feature type="chain" id="PRO_5024274331" description="Peptidase S1 domain-containing protein" evidence="6">
    <location>
        <begin position="19"/>
        <end position="311"/>
    </location>
</feature>
<feature type="domain" description="Peptidase S1" evidence="7">
    <location>
        <begin position="58"/>
        <end position="293"/>
    </location>
</feature>
<comment type="caution">
    <text evidence="8">The sequence shown here is derived from an EMBL/GenBank/DDBJ whole genome shotgun (WGS) entry which is preliminary data.</text>
</comment>
<evidence type="ECO:0000256" key="4">
    <source>
        <dbReference type="ARBA" id="ARBA00023157"/>
    </source>
</evidence>
<evidence type="ECO:0000256" key="6">
    <source>
        <dbReference type="SAM" id="SignalP"/>
    </source>
</evidence>
<dbReference type="FunFam" id="2.40.10.10:FF:000006">
    <property type="entry name" value="Serine proteinase stubble"/>
    <property type="match status" value="1"/>
</dbReference>
<dbReference type="PROSITE" id="PS50240">
    <property type="entry name" value="TRYPSIN_DOM"/>
    <property type="match status" value="1"/>
</dbReference>
<dbReference type="GO" id="GO:0004252">
    <property type="term" value="F:serine-type endopeptidase activity"/>
    <property type="evidence" value="ECO:0007669"/>
    <property type="project" value="InterPro"/>
</dbReference>
<keyword evidence="3 5" id="KW-0720">Serine protease</keyword>
<dbReference type="EMBL" id="VVIM01000002">
    <property type="protein sequence ID" value="KAB0803013.1"/>
    <property type="molecule type" value="Genomic_DNA"/>
</dbReference>
<dbReference type="InterPro" id="IPR009003">
    <property type="entry name" value="Peptidase_S1_PA"/>
</dbReference>
<sequence length="311" mass="34638">MDKVWFIVFVLFVVSVVSVPLKDTNRARKGKNFYDDNILHPSSDCNCVCGMSDRQIRVVGGNVTKENEFPWLAGMAKNGEFHCGGTLITRKHVLTAAHCVDGINYRTISIAFGDHDRKDKERFSKIQVRKIKKVVPHKLFDRSTYNNDIAILELDHPLHFDSKIQPACLPHSAVTDYSGKWAIVAGWGKTGEKQESSTILRKAIVPIWPKKDCYNSGYGEERLSENMFCAGFEEGKIDACQGDSGGPLHVKNPNGIMDVVGIVSWGRGCGRATLPGIYTKIINYLDWILEGLNGECLCPPPPTSNQNLRRA</sequence>
<dbReference type="InterPro" id="IPR043504">
    <property type="entry name" value="Peptidase_S1_PA_chymotrypsin"/>
</dbReference>
<name>A0A5N4B0D7_PHOPY</name>
<evidence type="ECO:0000256" key="1">
    <source>
        <dbReference type="ARBA" id="ARBA00022670"/>
    </source>
</evidence>
<dbReference type="Pfam" id="PF00089">
    <property type="entry name" value="Trypsin"/>
    <property type="match status" value="1"/>
</dbReference>
<evidence type="ECO:0000256" key="3">
    <source>
        <dbReference type="ARBA" id="ARBA00022825"/>
    </source>
</evidence>
<dbReference type="InParanoid" id="A0A5N4B0D7"/>
<dbReference type="OrthoDB" id="546450at2759"/>
<keyword evidence="6" id="KW-0732">Signal</keyword>
<dbReference type="PRINTS" id="PR00722">
    <property type="entry name" value="CHYMOTRYPSIN"/>
</dbReference>
<keyword evidence="1 5" id="KW-0645">Protease</keyword>
<feature type="signal peptide" evidence="6">
    <location>
        <begin position="1"/>
        <end position="18"/>
    </location>
</feature>
<dbReference type="InterPro" id="IPR018114">
    <property type="entry name" value="TRYPSIN_HIS"/>
</dbReference>
<dbReference type="PROSITE" id="PS00135">
    <property type="entry name" value="TRYPSIN_SER"/>
    <property type="match status" value="1"/>
</dbReference>
<dbReference type="InterPro" id="IPR001314">
    <property type="entry name" value="Peptidase_S1A"/>
</dbReference>
<keyword evidence="4" id="KW-1015">Disulfide bond</keyword>
<proteinExistence type="predicted"/>
<accession>A0A5N4B0D7</accession>
<evidence type="ECO:0000256" key="2">
    <source>
        <dbReference type="ARBA" id="ARBA00022801"/>
    </source>
</evidence>
<protein>
    <recommendedName>
        <fullName evidence="7">Peptidase S1 domain-containing protein</fullName>
    </recommendedName>
</protein>
<dbReference type="Gene3D" id="2.40.10.10">
    <property type="entry name" value="Trypsin-like serine proteases"/>
    <property type="match status" value="1"/>
</dbReference>
<dbReference type="InterPro" id="IPR001254">
    <property type="entry name" value="Trypsin_dom"/>
</dbReference>
<dbReference type="PROSITE" id="PS00134">
    <property type="entry name" value="TRYPSIN_HIS"/>
    <property type="match status" value="1"/>
</dbReference>
<dbReference type="InterPro" id="IPR033116">
    <property type="entry name" value="TRYPSIN_SER"/>
</dbReference>
<dbReference type="PANTHER" id="PTHR24252:SF7">
    <property type="entry name" value="HYALIN"/>
    <property type="match status" value="1"/>
</dbReference>
<gene>
    <name evidence="8" type="ORF">PPYR_05199</name>
</gene>